<reference evidence="1 2" key="1">
    <citation type="submission" date="2013-09" db="EMBL/GenBank/DDBJ databases">
        <authorList>
            <person name="Zeng Z."/>
            <person name="Chen C."/>
        </authorList>
    </citation>
    <scope>NUCLEOTIDE SEQUENCE [LARGE SCALE GENOMIC DNA]</scope>
    <source>
        <strain evidence="1 2">F44-8</strain>
    </source>
</reference>
<name>A0A0A2LHM2_9FLAO</name>
<dbReference type="eggNOG" id="ENOG502ZD85">
    <property type="taxonomic scope" value="Bacteria"/>
</dbReference>
<evidence type="ECO:0000313" key="2">
    <source>
        <dbReference type="Proteomes" id="UP000030129"/>
    </source>
</evidence>
<dbReference type="Proteomes" id="UP000030129">
    <property type="component" value="Unassembled WGS sequence"/>
</dbReference>
<dbReference type="AlphaFoldDB" id="A0A0A2LHM2"/>
<gene>
    <name evidence="1" type="ORF">Q763_17050</name>
</gene>
<keyword evidence="2" id="KW-1185">Reference proteome</keyword>
<dbReference type="EMBL" id="JRLV01000032">
    <property type="protein sequence ID" value="KGO78696.1"/>
    <property type="molecule type" value="Genomic_DNA"/>
</dbReference>
<dbReference type="RefSeq" id="WP_035136180.1">
    <property type="nucleotide sequence ID" value="NZ_JRLV01000032.1"/>
</dbReference>
<accession>A0A0A2LHM2</accession>
<sequence>MNNLKLKIANTPYYNNDNLILEETETEINISLKSGANTVTLTPVEAGRITGMPTPMMASLTFWYSFDTSTYTITLCGSDYASTDSTYITLSPKGTQQYLDVYAYGEYKSEKHTTFANDSLLKELLKQTAVKANELIINTAKKQYNVIVRSPQPGLPDIIMEDLRAVYRNGVFLELHDPENEYEIGDKVFSASAVFGGLITLRPDANFANITNAATDPKISGYPWMQLWNHYYGEANVCASKHYNYGEGTFNCSSTIIGGHVILGKQPGVVPQGSNTVFIIPICQRHNKNNDVYMSPVMYNEGIVLHSHYN</sequence>
<protein>
    <submittedName>
        <fullName evidence="1">Uncharacterized protein</fullName>
    </submittedName>
</protein>
<evidence type="ECO:0000313" key="1">
    <source>
        <dbReference type="EMBL" id="KGO78696.1"/>
    </source>
</evidence>
<organism evidence="1 2">
    <name type="scientific">Flavobacterium beibuense F44-8</name>
    <dbReference type="NCBI Taxonomy" id="1406840"/>
    <lineage>
        <taxon>Bacteria</taxon>
        <taxon>Pseudomonadati</taxon>
        <taxon>Bacteroidota</taxon>
        <taxon>Flavobacteriia</taxon>
        <taxon>Flavobacteriales</taxon>
        <taxon>Flavobacteriaceae</taxon>
        <taxon>Flavobacterium</taxon>
    </lineage>
</organism>
<proteinExistence type="predicted"/>
<comment type="caution">
    <text evidence="1">The sequence shown here is derived from an EMBL/GenBank/DDBJ whole genome shotgun (WGS) entry which is preliminary data.</text>
</comment>